<accession>A0A6J4UF08</accession>
<protein>
    <recommendedName>
        <fullName evidence="2">ABC transporter, ATP-binding protein</fullName>
    </recommendedName>
</protein>
<organism evidence="1">
    <name type="scientific">uncultured Thermomicrobiales bacterium</name>
    <dbReference type="NCBI Taxonomy" id="1645740"/>
    <lineage>
        <taxon>Bacteria</taxon>
        <taxon>Pseudomonadati</taxon>
        <taxon>Thermomicrobiota</taxon>
        <taxon>Thermomicrobia</taxon>
        <taxon>Thermomicrobiales</taxon>
        <taxon>environmental samples</taxon>
    </lineage>
</organism>
<proteinExistence type="predicted"/>
<dbReference type="AlphaFoldDB" id="A0A6J4UF08"/>
<dbReference type="EMBL" id="CADCWM010000205">
    <property type="protein sequence ID" value="CAA9548853.1"/>
    <property type="molecule type" value="Genomic_DNA"/>
</dbReference>
<reference evidence="1" key="1">
    <citation type="submission" date="2020-02" db="EMBL/GenBank/DDBJ databases">
        <authorList>
            <person name="Meier V. D."/>
        </authorList>
    </citation>
    <scope>NUCLEOTIDE SEQUENCE</scope>
    <source>
        <strain evidence="1">AVDCRST_MAG88</strain>
    </source>
</reference>
<evidence type="ECO:0000313" key="1">
    <source>
        <dbReference type="EMBL" id="CAA9548853.1"/>
    </source>
</evidence>
<name>A0A6J4UF08_9BACT</name>
<gene>
    <name evidence="1" type="ORF">AVDCRST_MAG88-607</name>
</gene>
<sequence>MVVTHDPGVAARAGRTFRIRDGRAHAGRADLAASRTLEAPRQLTGVAS</sequence>
<evidence type="ECO:0008006" key="2">
    <source>
        <dbReference type="Google" id="ProtNLM"/>
    </source>
</evidence>